<dbReference type="InterPro" id="IPR029063">
    <property type="entry name" value="SAM-dependent_MTases_sf"/>
</dbReference>
<dbReference type="SUPFAM" id="SSF53335">
    <property type="entry name" value="S-adenosyl-L-methionine-dependent methyltransferases"/>
    <property type="match status" value="1"/>
</dbReference>
<proteinExistence type="predicted"/>
<dbReference type="GO" id="GO:0032259">
    <property type="term" value="P:methylation"/>
    <property type="evidence" value="ECO:0007669"/>
    <property type="project" value="UniProtKB-KW"/>
</dbReference>
<accession>A0ABS0J872</accession>
<evidence type="ECO:0000313" key="1">
    <source>
        <dbReference type="EMBL" id="MBG3878131.1"/>
    </source>
</evidence>
<name>A0ABS0J872_9BACT</name>
<keyword evidence="2" id="KW-1185">Reference proteome</keyword>
<dbReference type="Gene3D" id="3.40.50.150">
    <property type="entry name" value="Vaccinia Virus protein VP39"/>
    <property type="match status" value="1"/>
</dbReference>
<reference evidence="1 2" key="1">
    <citation type="submission" date="2019-08" db="EMBL/GenBank/DDBJ databases">
        <authorList>
            <person name="Luo N."/>
        </authorList>
    </citation>
    <scope>NUCLEOTIDE SEQUENCE [LARGE SCALE GENOMIC DNA]</scope>
    <source>
        <strain evidence="1 2">NCIMB 9442</strain>
    </source>
</reference>
<keyword evidence="1" id="KW-0808">Transferase</keyword>
<dbReference type="Proteomes" id="UP001194469">
    <property type="component" value="Unassembled WGS sequence"/>
</dbReference>
<comment type="caution">
    <text evidence="1">The sequence shown here is derived from an EMBL/GenBank/DDBJ whole genome shotgun (WGS) entry which is preliminary data.</text>
</comment>
<dbReference type="GO" id="GO:0008168">
    <property type="term" value="F:methyltransferase activity"/>
    <property type="evidence" value="ECO:0007669"/>
    <property type="project" value="UniProtKB-KW"/>
</dbReference>
<protein>
    <submittedName>
        <fullName evidence="1">Class I SAM-dependent methyltransferase</fullName>
    </submittedName>
</protein>
<evidence type="ECO:0000313" key="2">
    <source>
        <dbReference type="Proteomes" id="UP001194469"/>
    </source>
</evidence>
<dbReference type="RefSeq" id="WP_196610129.1">
    <property type="nucleotide sequence ID" value="NZ_VRYY01000475.1"/>
</dbReference>
<dbReference type="Pfam" id="PF13578">
    <property type="entry name" value="Methyltransf_24"/>
    <property type="match status" value="1"/>
</dbReference>
<gene>
    <name evidence="1" type="ORF">FVW20_14210</name>
</gene>
<keyword evidence="1" id="KW-0489">Methyltransferase</keyword>
<sequence length="289" mass="32158">MNNHKYMALLHHLASRRESGALLELDDPYPVRPVSRWGHGKPLHQGLVSLFNARRADYAPVLEAIARHEPAFRGIPAEAPADPVSPYWNNGWLPPLDGMSIYTLVAERRPARFIEVGSGNSTKFAARAIRDHGAPTRIVSIDPSPRAEIDGLCETVIRCPLEDMDPAFFDTVTADDLVFVDCSHRALQNSDVTAFFLDILPLLPAGCVFGVHDICLPADYPPGWEKRYYSEQYMLATLLLYGAQGFDILLPSYHVSLVAELRLPLRSMESFLQGVGAGCFGSICWLRKR</sequence>
<organism evidence="1 2">
    <name type="scientific">Nitratidesulfovibrio oxamicus</name>
    <dbReference type="NCBI Taxonomy" id="32016"/>
    <lineage>
        <taxon>Bacteria</taxon>
        <taxon>Pseudomonadati</taxon>
        <taxon>Thermodesulfobacteriota</taxon>
        <taxon>Desulfovibrionia</taxon>
        <taxon>Desulfovibrionales</taxon>
        <taxon>Desulfovibrionaceae</taxon>
        <taxon>Nitratidesulfovibrio</taxon>
    </lineage>
</organism>
<dbReference type="EMBL" id="VRYY01000475">
    <property type="protein sequence ID" value="MBG3878131.1"/>
    <property type="molecule type" value="Genomic_DNA"/>
</dbReference>